<dbReference type="HOGENOM" id="CLU_022332_0_2_1"/>
<keyword evidence="5 9" id="KW-0812">Transmembrane</keyword>
<evidence type="ECO:0000256" key="1">
    <source>
        <dbReference type="ARBA" id="ARBA00003420"/>
    </source>
</evidence>
<feature type="transmembrane region" description="Helical" evidence="9">
    <location>
        <begin position="334"/>
        <end position="352"/>
    </location>
</feature>
<evidence type="ECO:0000256" key="3">
    <source>
        <dbReference type="ARBA" id="ARBA00010425"/>
    </source>
</evidence>
<feature type="transmembrane region" description="Helical" evidence="9">
    <location>
        <begin position="34"/>
        <end position="54"/>
    </location>
</feature>
<feature type="transmembrane region" description="Helical" evidence="9">
    <location>
        <begin position="279"/>
        <end position="301"/>
    </location>
</feature>
<name>A0A093XJY5_TALMA</name>
<comment type="similarity">
    <text evidence="3">Belongs to the TPT transporter family. SLC35D subfamily.</text>
</comment>
<sequence>MTADIDSETARLDPTLPTVEKPVHYQQNNEPRKGLHPAFFIIAWIALSSTLILFNKQVLGYGHFAYRPSSPPTHSMSLLDANHQLTLIAITAIILTTWHLTFATIMTQLLARFTSLLDGRKRVKMTGRVYLRAIVPIGVFFSLSLICGNVTYLYLSVPFIQMLKSTTPVVILFCTWAFKLEPYNFRQLMNVCVIVLGVMIACFGEVDFVIVGVLFQIGGIVFEAIRLVMVQRLLSSDEFKMDPLVSLYYFAPICALMNGAVAAAVELPRFKMDDVWHVGIWMLVANAMVAFALNISVVFLISKTSSLVMRLCGILKDILIVISSLVLWHTPMTALQVGGYTLALLGLVYYMLGYDRIVGFSARAAGGIINEYKMRKSRLVGVLFKFAPDKIEDLKSWIYYTTTGDDTR</sequence>
<gene>
    <name evidence="11" type="ORF">GQ26_0231320</name>
</gene>
<evidence type="ECO:0000256" key="9">
    <source>
        <dbReference type="SAM" id="Phobius"/>
    </source>
</evidence>
<dbReference type="PANTHER" id="PTHR11132">
    <property type="entry name" value="SOLUTE CARRIER FAMILY 35"/>
    <property type="match status" value="1"/>
</dbReference>
<evidence type="ECO:0000256" key="2">
    <source>
        <dbReference type="ARBA" id="ARBA00004477"/>
    </source>
</evidence>
<comment type="subcellular location">
    <subcellularLocation>
        <location evidence="2">Endoplasmic reticulum membrane</location>
        <topology evidence="2">Multi-pass membrane protein</topology>
    </subcellularLocation>
</comment>
<comment type="function">
    <text evidence="1">Involved in the import of GDP-mannose from the cytoplasm into the Golgi lumen.</text>
</comment>
<comment type="caution">
    <text evidence="11">The sequence shown here is derived from an EMBL/GenBank/DDBJ whole genome shotgun (WGS) entry which is preliminary data.</text>
</comment>
<feature type="transmembrane region" description="Helical" evidence="9">
    <location>
        <begin position="247"/>
        <end position="267"/>
    </location>
</feature>
<dbReference type="SUPFAM" id="SSF103481">
    <property type="entry name" value="Multidrug resistance efflux transporter EmrE"/>
    <property type="match status" value="1"/>
</dbReference>
<dbReference type="InterPro" id="IPR037185">
    <property type="entry name" value="EmrE-like"/>
</dbReference>
<keyword evidence="8 9" id="KW-0472">Membrane</keyword>
<reference key="1">
    <citation type="journal article" date="2014" name="PLoS Genet.">
        <title>Signature Gene Expression Reveals Novel Clues to the Molecular Mechanisms of Dimorphic Transition in Penicillium marneffei.</title>
        <authorList>
            <person name="Yang E."/>
            <person name="Wang G."/>
            <person name="Cai J."/>
            <person name="Woo P.C."/>
            <person name="Lau S.K."/>
            <person name="Yuen K.-Y."/>
            <person name="Chow W.-N."/>
            <person name="Lin X."/>
        </authorList>
    </citation>
    <scope>NUCLEOTIDE SEQUENCE [LARGE SCALE GENOMIC DNA]</scope>
    <source>
        <strain>PM1</strain>
    </source>
</reference>
<feature type="transmembrane region" description="Helical" evidence="9">
    <location>
        <begin position="308"/>
        <end position="328"/>
    </location>
</feature>
<feature type="transmembrane region" description="Helical" evidence="9">
    <location>
        <begin position="159"/>
        <end position="178"/>
    </location>
</feature>
<dbReference type="InterPro" id="IPR050186">
    <property type="entry name" value="TPT_transporter"/>
</dbReference>
<dbReference type="Pfam" id="PF03151">
    <property type="entry name" value="TPT"/>
    <property type="match status" value="1"/>
</dbReference>
<dbReference type="AlphaFoldDB" id="A0A093XJY5"/>
<keyword evidence="6" id="KW-0256">Endoplasmic reticulum</keyword>
<accession>A0A093XJY5</accession>
<dbReference type="InterPro" id="IPR004853">
    <property type="entry name" value="Sugar_P_trans_dom"/>
</dbReference>
<proteinExistence type="inferred from homology"/>
<evidence type="ECO:0000256" key="4">
    <source>
        <dbReference type="ARBA" id="ARBA00011182"/>
    </source>
</evidence>
<evidence type="ECO:0000313" key="11">
    <source>
        <dbReference type="EMBL" id="KFX45503.1"/>
    </source>
</evidence>
<dbReference type="GO" id="GO:0005789">
    <property type="term" value="C:endoplasmic reticulum membrane"/>
    <property type="evidence" value="ECO:0007669"/>
    <property type="project" value="UniProtKB-SubCell"/>
</dbReference>
<feature type="transmembrane region" description="Helical" evidence="9">
    <location>
        <begin position="190"/>
        <end position="211"/>
    </location>
</feature>
<evidence type="ECO:0000256" key="6">
    <source>
        <dbReference type="ARBA" id="ARBA00022824"/>
    </source>
</evidence>
<evidence type="ECO:0000256" key="5">
    <source>
        <dbReference type="ARBA" id="ARBA00022692"/>
    </source>
</evidence>
<organism evidence="11">
    <name type="scientific">Talaromyces marneffei PM1</name>
    <dbReference type="NCBI Taxonomy" id="1077442"/>
    <lineage>
        <taxon>Eukaryota</taxon>
        <taxon>Fungi</taxon>
        <taxon>Dikarya</taxon>
        <taxon>Ascomycota</taxon>
        <taxon>Pezizomycotina</taxon>
        <taxon>Eurotiomycetes</taxon>
        <taxon>Eurotiomycetidae</taxon>
        <taxon>Eurotiales</taxon>
        <taxon>Trichocomaceae</taxon>
        <taxon>Talaromyces</taxon>
        <taxon>Talaromyces sect. Talaromyces</taxon>
    </lineage>
</organism>
<feature type="transmembrane region" description="Helical" evidence="9">
    <location>
        <begin position="85"/>
        <end position="109"/>
    </location>
</feature>
<keyword evidence="7 9" id="KW-1133">Transmembrane helix</keyword>
<dbReference type="EMBL" id="JPOX01000023">
    <property type="protein sequence ID" value="KFX45503.1"/>
    <property type="molecule type" value="Genomic_DNA"/>
</dbReference>
<feature type="domain" description="Sugar phosphate transporter" evidence="10">
    <location>
        <begin position="90"/>
        <end position="350"/>
    </location>
</feature>
<evidence type="ECO:0000256" key="8">
    <source>
        <dbReference type="ARBA" id="ARBA00023136"/>
    </source>
</evidence>
<evidence type="ECO:0000259" key="10">
    <source>
        <dbReference type="Pfam" id="PF03151"/>
    </source>
</evidence>
<feature type="transmembrane region" description="Helical" evidence="9">
    <location>
        <begin position="217"/>
        <end position="235"/>
    </location>
</feature>
<evidence type="ECO:0000256" key="7">
    <source>
        <dbReference type="ARBA" id="ARBA00022989"/>
    </source>
</evidence>
<feature type="transmembrane region" description="Helical" evidence="9">
    <location>
        <begin position="129"/>
        <end position="153"/>
    </location>
</feature>
<comment type="subunit">
    <text evidence="4">Homooligomer.</text>
</comment>
<reference evidence="11" key="2">
    <citation type="journal article" date="2014" name="PLoS Genet.">
        <title>Signature gene expression reveals novel clues to the molecular mechanisms of dimorphic transition in Penicillium marneffei.</title>
        <authorList>
            <person name="Yang E."/>
            <person name="Wang G."/>
            <person name="Cai J."/>
            <person name="Woo P.C."/>
            <person name="Lau S.K."/>
            <person name="Yuen K.-Y."/>
            <person name="Chow W.-N."/>
            <person name="Lin X."/>
        </authorList>
    </citation>
    <scope>NUCLEOTIDE SEQUENCE</scope>
    <source>
        <strain evidence="11">PM1</strain>
    </source>
</reference>
<protein>
    <submittedName>
        <fullName evidence="11">Putative sugar phosphate/phosphate translocator</fullName>
    </submittedName>
</protein>